<accession>A0A1X0JEF2</accession>
<reference evidence="1 2" key="1">
    <citation type="submission" date="2017-02" db="EMBL/GenBank/DDBJ databases">
        <title>The new phylogeny of genus Mycobacterium.</title>
        <authorList>
            <person name="Tortoli E."/>
            <person name="Trovato A."/>
            <person name="Cirillo D.M."/>
        </authorList>
    </citation>
    <scope>NUCLEOTIDE SEQUENCE [LARGE SCALE GENOMIC DNA]</scope>
    <source>
        <strain evidence="1 2">DSM 44338</strain>
    </source>
</reference>
<name>A0A1X0JEF2_9MYCO</name>
<keyword evidence="2" id="KW-1185">Reference proteome</keyword>
<dbReference type="EMBL" id="MVIM01000026">
    <property type="protein sequence ID" value="ORB61302.1"/>
    <property type="molecule type" value="Genomic_DNA"/>
</dbReference>
<protein>
    <submittedName>
        <fullName evidence="1">Uncharacterized protein</fullName>
    </submittedName>
</protein>
<comment type="caution">
    <text evidence="1">The sequence shown here is derived from an EMBL/GenBank/DDBJ whole genome shotgun (WGS) entry which is preliminary data.</text>
</comment>
<evidence type="ECO:0000313" key="1">
    <source>
        <dbReference type="EMBL" id="ORB61302.1"/>
    </source>
</evidence>
<sequence>MGKGGLTVDTIVIAVGMPFCLAFLDQPIDEVVTLWESWVESGELVRARHEDPTRDAVIRLRPAVLGVAEFIANEPAGRLFADRMLWSLPSLIALPGAADYAPQNSHYWTLQMNGFAARPEVAADGSTGLVLCRWDFGRL</sequence>
<organism evidence="1 2">
    <name type="scientific">Mycolicibacterium tusciae</name>
    <dbReference type="NCBI Taxonomy" id="75922"/>
    <lineage>
        <taxon>Bacteria</taxon>
        <taxon>Bacillati</taxon>
        <taxon>Actinomycetota</taxon>
        <taxon>Actinomycetes</taxon>
        <taxon>Mycobacteriales</taxon>
        <taxon>Mycobacteriaceae</taxon>
        <taxon>Mycolicibacterium</taxon>
    </lineage>
</organism>
<dbReference type="Proteomes" id="UP000192411">
    <property type="component" value="Unassembled WGS sequence"/>
</dbReference>
<proteinExistence type="predicted"/>
<evidence type="ECO:0000313" key="2">
    <source>
        <dbReference type="Proteomes" id="UP000192411"/>
    </source>
</evidence>
<gene>
    <name evidence="1" type="ORF">BST47_28265</name>
</gene>
<dbReference type="AlphaFoldDB" id="A0A1X0JEF2"/>